<proteinExistence type="inferred from homology"/>
<comment type="pathway">
    <text evidence="1">Protein modification; protein glycosylation.</text>
</comment>
<name>M7AWC7_CHEMY</name>
<evidence type="ECO:0000256" key="5">
    <source>
        <dbReference type="ARBA" id="ARBA00022729"/>
    </source>
</evidence>
<keyword evidence="15" id="KW-1185">Reference proteome</keyword>
<feature type="chain" id="PRO_5004079667" evidence="12">
    <location>
        <begin position="23"/>
        <end position="520"/>
    </location>
</feature>
<keyword evidence="6" id="KW-0256">Endoplasmic reticulum</keyword>
<reference evidence="15" key="1">
    <citation type="journal article" date="2013" name="Nat. Genet.">
        <title>The draft genomes of soft-shell turtle and green sea turtle yield insights into the development and evolution of the turtle-specific body plan.</title>
        <authorList>
            <person name="Wang Z."/>
            <person name="Pascual-Anaya J."/>
            <person name="Zadissa A."/>
            <person name="Li W."/>
            <person name="Niimura Y."/>
            <person name="Huang Z."/>
            <person name="Li C."/>
            <person name="White S."/>
            <person name="Xiong Z."/>
            <person name="Fang D."/>
            <person name="Wang B."/>
            <person name="Ming Y."/>
            <person name="Chen Y."/>
            <person name="Zheng Y."/>
            <person name="Kuraku S."/>
            <person name="Pignatelli M."/>
            <person name="Herrero J."/>
            <person name="Beal K."/>
            <person name="Nozawa M."/>
            <person name="Li Q."/>
            <person name="Wang J."/>
            <person name="Zhang H."/>
            <person name="Yu L."/>
            <person name="Shigenobu S."/>
            <person name="Wang J."/>
            <person name="Liu J."/>
            <person name="Flicek P."/>
            <person name="Searle S."/>
            <person name="Wang J."/>
            <person name="Kuratani S."/>
            <person name="Yin Y."/>
            <person name="Aken B."/>
            <person name="Zhang G."/>
            <person name="Irie N."/>
        </authorList>
    </citation>
    <scope>NUCLEOTIDE SEQUENCE [LARGE SCALE GENOMIC DNA]</scope>
</reference>
<comment type="catalytic activity">
    <reaction evidence="8">
        <text>L-seryl-[EGF-like domain protein] + UDP-alpha-D-xylose = 3-O-(beta-D-xylosyl)-L-seryl-[EGF-like domain protein] + UDP + H(+)</text>
        <dbReference type="Rhea" id="RHEA:62016"/>
        <dbReference type="Rhea" id="RHEA-COMP:16010"/>
        <dbReference type="Rhea" id="RHEA-COMP:16011"/>
        <dbReference type="ChEBI" id="CHEBI:15378"/>
        <dbReference type="ChEBI" id="CHEBI:29999"/>
        <dbReference type="ChEBI" id="CHEBI:57632"/>
        <dbReference type="ChEBI" id="CHEBI:58223"/>
        <dbReference type="ChEBI" id="CHEBI:132085"/>
    </reaction>
</comment>
<dbReference type="Proteomes" id="UP000031443">
    <property type="component" value="Unassembled WGS sequence"/>
</dbReference>
<evidence type="ECO:0000256" key="2">
    <source>
        <dbReference type="ARBA" id="ARBA00006063"/>
    </source>
</evidence>
<evidence type="ECO:0000256" key="3">
    <source>
        <dbReference type="ARBA" id="ARBA00022676"/>
    </source>
</evidence>
<keyword evidence="5 12" id="KW-0732">Signal</keyword>
<dbReference type="PANTHER" id="PTHR12203">
    <property type="entry name" value="KDEL LYS-ASP-GLU-LEU CONTAINING - RELATED"/>
    <property type="match status" value="1"/>
</dbReference>
<evidence type="ECO:0000256" key="4">
    <source>
        <dbReference type="ARBA" id="ARBA00022679"/>
    </source>
</evidence>
<comment type="catalytic activity">
    <reaction evidence="9">
        <text>L-seryl-[EGF-like domain protein] + UDP-alpha-D-glucose = 3-O-(beta-D-glucosyl)-L-seryl-[EGF-like domain protein] + UDP + H(+)</text>
        <dbReference type="Rhea" id="RHEA:58116"/>
        <dbReference type="Rhea" id="RHEA-COMP:14610"/>
        <dbReference type="Rhea" id="RHEA-COMP:16010"/>
        <dbReference type="ChEBI" id="CHEBI:15378"/>
        <dbReference type="ChEBI" id="CHEBI:29999"/>
        <dbReference type="ChEBI" id="CHEBI:58223"/>
        <dbReference type="ChEBI" id="CHEBI:58885"/>
        <dbReference type="ChEBI" id="CHEBI:140576"/>
    </reaction>
</comment>
<evidence type="ECO:0000256" key="12">
    <source>
        <dbReference type="SAM" id="SignalP"/>
    </source>
</evidence>
<dbReference type="EMBL" id="KB554236">
    <property type="protein sequence ID" value="EMP29776.1"/>
    <property type="molecule type" value="Genomic_DNA"/>
</dbReference>
<keyword evidence="4" id="KW-0808">Transferase</keyword>
<dbReference type="FunFam" id="2.60.40.10:FF:000419">
    <property type="entry name" value="KDEL (Lys-Asp-Glu-Leu) containing 1"/>
    <property type="match status" value="1"/>
</dbReference>
<keyword evidence="7" id="KW-0325">Glycoprotein</keyword>
<evidence type="ECO:0000313" key="14">
    <source>
        <dbReference type="EMBL" id="EMP29776.1"/>
    </source>
</evidence>
<dbReference type="PANTHER" id="PTHR12203:SF21">
    <property type="entry name" value="PROTEIN O-GLUCOSYLTRANSFERASE 2"/>
    <property type="match status" value="1"/>
</dbReference>
<protein>
    <submittedName>
        <fullName evidence="14">KDEL motif-containing protein 1</fullName>
    </submittedName>
</protein>
<feature type="region of interest" description="Disordered" evidence="11">
    <location>
        <begin position="447"/>
        <end position="469"/>
    </location>
</feature>
<dbReference type="SMART" id="SM00672">
    <property type="entry name" value="CAP10"/>
    <property type="match status" value="1"/>
</dbReference>
<dbReference type="AlphaFoldDB" id="M7AWC7"/>
<dbReference type="InterPro" id="IPR017868">
    <property type="entry name" value="Filamin/ABP280_repeat-like"/>
</dbReference>
<dbReference type="PROSITE" id="PS50194">
    <property type="entry name" value="FILAMIN_REPEAT"/>
    <property type="match status" value="1"/>
</dbReference>
<evidence type="ECO:0000259" key="13">
    <source>
        <dbReference type="SMART" id="SM00672"/>
    </source>
</evidence>
<feature type="domain" description="Glycosyl transferase CAP10" evidence="13">
    <location>
        <begin position="200"/>
        <end position="428"/>
    </location>
</feature>
<dbReference type="SUPFAM" id="SSF81296">
    <property type="entry name" value="E set domains"/>
    <property type="match status" value="1"/>
</dbReference>
<dbReference type="InterPro" id="IPR013783">
    <property type="entry name" value="Ig-like_fold"/>
</dbReference>
<evidence type="ECO:0000313" key="15">
    <source>
        <dbReference type="Proteomes" id="UP000031443"/>
    </source>
</evidence>
<evidence type="ECO:0000256" key="9">
    <source>
        <dbReference type="ARBA" id="ARBA00049246"/>
    </source>
</evidence>
<keyword evidence="3" id="KW-0328">Glycosyltransferase</keyword>
<accession>M7AWC7</accession>
<dbReference type="SMART" id="SM00557">
    <property type="entry name" value="IG_FLMN"/>
    <property type="match status" value="1"/>
</dbReference>
<feature type="signal peptide" evidence="12">
    <location>
        <begin position="1"/>
        <end position="22"/>
    </location>
</feature>
<dbReference type="GO" id="GO:0046527">
    <property type="term" value="F:glucosyltransferase activity"/>
    <property type="evidence" value="ECO:0007669"/>
    <property type="project" value="TreeGrafter"/>
</dbReference>
<evidence type="ECO:0000256" key="7">
    <source>
        <dbReference type="ARBA" id="ARBA00023180"/>
    </source>
</evidence>
<sequence length="520" mass="59603">MFSIGLLCYLTLGTIPVFTVSGGGNQLSPENSLIWGPGLRADVVLPARYFYVQALDTEGQRFTFSPGANAFQVKITAPDEQFTRIGVQILDRKDGSFIVRYRMYASYKNLKIEIKVKDKHVAKSPYILKGPVYHENCDCPREDSTAWLEDMSCPQAIPQIQRDLAHFPTVDPDKIAKEIPQRFGQRQSLCHYTIKDNKVKMPDVEFFVNLGDWPLEKKKSTQNLHPIFSWCGSTESKDIVMPTYDLTDSVLETMGRVSLDMMSVQANTGPPWEDKNTTAVWRGRDSRKERLELVKLSRKYPDIIDAAFTNFFFFKHDESLYGPIVKHISFFDFFKYKYQINIDGTVAAYRLPYLLAGNSVVLKQDSFYYEHFYNELQPWKHYIPFKNDLSDLLEKLQWAKDHDEEEYANLQVSEPKIRDGMEKVEQPDDDLFPCTCHRKKVRFPDNGSCGAGAKGRGNARSPPPATPTPRSRIFRLLLEAMQNPGRKPGGCSRTMINNFNRFQQKTVLKYSAQVAITIGK</sequence>
<evidence type="ECO:0000256" key="6">
    <source>
        <dbReference type="ARBA" id="ARBA00022824"/>
    </source>
</evidence>
<dbReference type="Gene3D" id="2.60.40.10">
    <property type="entry name" value="Immunoglobulins"/>
    <property type="match status" value="1"/>
</dbReference>
<dbReference type="GO" id="GO:0012505">
    <property type="term" value="C:endomembrane system"/>
    <property type="evidence" value="ECO:0007669"/>
    <property type="project" value="TreeGrafter"/>
</dbReference>
<comment type="similarity">
    <text evidence="2">Belongs to the KDELC family.</text>
</comment>
<feature type="repeat" description="Filamin" evidence="10">
    <location>
        <begin position="24"/>
        <end position="130"/>
    </location>
</feature>
<dbReference type="InterPro" id="IPR006598">
    <property type="entry name" value="CAP10"/>
</dbReference>
<dbReference type="InterPro" id="IPR014756">
    <property type="entry name" value="Ig_E-set"/>
</dbReference>
<evidence type="ECO:0000256" key="1">
    <source>
        <dbReference type="ARBA" id="ARBA00004922"/>
    </source>
</evidence>
<dbReference type="Pfam" id="PF05686">
    <property type="entry name" value="Glyco_transf_90"/>
    <property type="match status" value="1"/>
</dbReference>
<dbReference type="InterPro" id="IPR051091">
    <property type="entry name" value="O-Glucosyltr/Glycosyltrsf_90"/>
</dbReference>
<evidence type="ECO:0000256" key="8">
    <source>
        <dbReference type="ARBA" id="ARBA00047553"/>
    </source>
</evidence>
<gene>
    <name evidence="14" type="ORF">UY3_13146</name>
</gene>
<dbReference type="InterPro" id="IPR001298">
    <property type="entry name" value="Filamin/ABP280_rpt"/>
</dbReference>
<evidence type="ECO:0000256" key="10">
    <source>
        <dbReference type="PROSITE-ProRule" id="PRU00087"/>
    </source>
</evidence>
<organism evidence="14 15">
    <name type="scientific">Chelonia mydas</name>
    <name type="common">Green sea-turtle</name>
    <name type="synonym">Chelonia agassizi</name>
    <dbReference type="NCBI Taxonomy" id="8469"/>
    <lineage>
        <taxon>Eukaryota</taxon>
        <taxon>Metazoa</taxon>
        <taxon>Chordata</taxon>
        <taxon>Craniata</taxon>
        <taxon>Vertebrata</taxon>
        <taxon>Euteleostomi</taxon>
        <taxon>Archelosauria</taxon>
        <taxon>Testudinata</taxon>
        <taxon>Testudines</taxon>
        <taxon>Cryptodira</taxon>
        <taxon>Durocryptodira</taxon>
        <taxon>Americhelydia</taxon>
        <taxon>Chelonioidea</taxon>
        <taxon>Cheloniidae</taxon>
        <taxon>Chelonia</taxon>
    </lineage>
</organism>
<evidence type="ECO:0000256" key="11">
    <source>
        <dbReference type="SAM" id="MobiDB-lite"/>
    </source>
</evidence>
<dbReference type="Pfam" id="PF00630">
    <property type="entry name" value="Filamin"/>
    <property type="match status" value="1"/>
</dbReference>